<dbReference type="GeneID" id="92904221"/>
<sequence length="349" mass="39984">MIYKGIRYLGKHSYDDFGITIAKREIGYPKKVKRKLDLPYSNREYDFSEILGFPEFTTREVSYYFNIANRRIQTKHEMYRVKTVLVNWLLFSHGKQELHDDYIPDFHFLAEVEDAPEFTENWIDGTLKVTFNAYPFLIGDQYEGDDIWDSFYFEGGVAQTTSVSLPRTNGQSPQFKPLKIGTQVTLTSWATHTVGESTANARKDRLRSSQTRTVVNGPVKEVLEVPDGHQNKWVISKRMYRLGGKDSNLLIYEQDALEALPDITSITLINTGSVPIYPEIEVTKLDNSASRIFHEGFTIVNNNGGPISLRIDKSGKVKNHSLVLNPGANKLSIYGYDLFLNFKFRKEVI</sequence>
<dbReference type="AlphaFoldDB" id="A0A0X8FE69"/>
<evidence type="ECO:0000313" key="2">
    <source>
        <dbReference type="Proteomes" id="UP000069912"/>
    </source>
</evidence>
<evidence type="ECO:0000313" key="1">
    <source>
        <dbReference type="EMBL" id="AMB94897.1"/>
    </source>
</evidence>
<protein>
    <recommendedName>
        <fullName evidence="3">Phage tail protein</fullName>
    </recommendedName>
</protein>
<proteinExistence type="predicted"/>
<reference evidence="2" key="2">
    <citation type="submission" date="2016-01" db="EMBL/GenBank/DDBJ databases">
        <title>Six Aerococcus type strain genome sequencing and assembly using PacBio and Illumina Hiseq.</title>
        <authorList>
            <person name="Carkaci D."/>
            <person name="Dargis R."/>
            <person name="Nielsen X.C."/>
            <person name="Skovgaard O."/>
            <person name="Fuursted K."/>
            <person name="Christensen J.J."/>
        </authorList>
    </citation>
    <scope>NUCLEOTIDE SEQUENCE [LARGE SCALE GENOMIC DNA]</scope>
    <source>
        <strain evidence="2">CCUG43001</strain>
    </source>
</reference>
<accession>A0A0X8FE69</accession>
<dbReference type="EMBL" id="CP014160">
    <property type="protein sequence ID" value="AMB94897.1"/>
    <property type="molecule type" value="Genomic_DNA"/>
</dbReference>
<dbReference type="RefSeq" id="WP_067976428.1">
    <property type="nucleotide sequence ID" value="NZ_CAJHKM010000003.1"/>
</dbReference>
<dbReference type="KEGG" id="asan:AWM72_09080"/>
<keyword evidence="2" id="KW-1185">Reference proteome</keyword>
<dbReference type="Gene3D" id="2.40.30.200">
    <property type="match status" value="1"/>
</dbReference>
<evidence type="ECO:0008006" key="3">
    <source>
        <dbReference type="Google" id="ProtNLM"/>
    </source>
</evidence>
<dbReference type="Proteomes" id="UP000069912">
    <property type="component" value="Chromosome"/>
</dbReference>
<gene>
    <name evidence="1" type="ORF">AWM72_09080</name>
</gene>
<name>A0A0X8FE69_9LACT</name>
<reference evidence="1 2" key="1">
    <citation type="journal article" date="2016" name="Genome Announc.">
        <title>Complete Genome Sequences of Aerococcus christensenii CCUG 28831T, Aerococcus sanguinicola CCUG 43001T, Aerococcus urinae CCUG 36881T, Aerococcus urinaeequi CCUG 28094T, Aerococcus urinaehominis CCUG 42038 BT, and Aerococcus viridans CCUG 4311T.</title>
        <authorList>
            <person name="Carkaci D."/>
            <person name="Dargis R."/>
            <person name="Nielsen X.C."/>
            <person name="Skovgaard O."/>
            <person name="Fuursted K."/>
            <person name="Christensen J.J."/>
        </authorList>
    </citation>
    <scope>NUCLEOTIDE SEQUENCE [LARGE SCALE GENOMIC DNA]</scope>
    <source>
        <strain evidence="1 2">CCUG43001</strain>
    </source>
</reference>
<organism evidence="1 2">
    <name type="scientific">Aerococcus sanguinicola</name>
    <dbReference type="NCBI Taxonomy" id="119206"/>
    <lineage>
        <taxon>Bacteria</taxon>
        <taxon>Bacillati</taxon>
        <taxon>Bacillota</taxon>
        <taxon>Bacilli</taxon>
        <taxon>Lactobacillales</taxon>
        <taxon>Aerococcaceae</taxon>
        <taxon>Aerococcus</taxon>
    </lineage>
</organism>